<keyword evidence="4" id="KW-0813">Transport</keyword>
<evidence type="ECO:0000256" key="8">
    <source>
        <dbReference type="ARBA" id="ARBA00022927"/>
    </source>
</evidence>
<feature type="transmembrane region" description="Helical" evidence="14">
    <location>
        <begin position="34"/>
        <end position="51"/>
    </location>
</feature>
<keyword evidence="5" id="KW-1003">Cell membrane</keyword>
<comment type="similarity">
    <text evidence="2">Belongs to the type III secretion exporter family.</text>
</comment>
<evidence type="ECO:0000256" key="2">
    <source>
        <dbReference type="ARBA" id="ARBA00010690"/>
    </source>
</evidence>
<sequence>MAEKPDRDSRTEEATEKKVRDEIERGNVPVSREVSIFAFAAGLLVVMAFFLKTGAADLVLILERLLDNTNDWRLSTGYDAVALCGLIAKQAGGLLVPAFIIFIVAGLGASFSQNAPRFVLRRIQPDFSRISPSEGWHRLFSARGATEFLKSVVKFVAIALVVTAMLQADRLQFVNAVFVDPNAIPDLINQMAMRFVAGITVATLLLVTADIVWSRINWRRELRMSRQEVKDEARQIEGDPLVKARMRSLALDRRRRNMIEAVSRATMVVANPTHYAIALRYVREEGGAPVVLAKGKDHIALRIRAMAEENDIPVIEDKALARSMYESVEVDRMIPSEFYRAVAELIHLLQRHERRKAPVH</sequence>
<evidence type="ECO:0000313" key="15">
    <source>
        <dbReference type="EMBL" id="REF86118.1"/>
    </source>
</evidence>
<evidence type="ECO:0000256" key="7">
    <source>
        <dbReference type="ARBA" id="ARBA00022795"/>
    </source>
</evidence>
<evidence type="ECO:0000256" key="12">
    <source>
        <dbReference type="ARBA" id="ARBA00025078"/>
    </source>
</evidence>
<feature type="transmembrane region" description="Helical" evidence="14">
    <location>
        <begin position="94"/>
        <end position="112"/>
    </location>
</feature>
<reference evidence="15 16" key="1">
    <citation type="submission" date="2018-08" db="EMBL/GenBank/DDBJ databases">
        <title>Genomic Encyclopedia of Type Strains, Phase IV (KMG-IV): sequencing the most valuable type-strain genomes for metagenomic binning, comparative biology and taxonomic classification.</title>
        <authorList>
            <person name="Goeker M."/>
        </authorList>
    </citation>
    <scope>NUCLEOTIDE SEQUENCE [LARGE SCALE GENOMIC DNA]</scope>
    <source>
        <strain evidence="15 16">BW863</strain>
    </source>
</reference>
<evidence type="ECO:0000256" key="1">
    <source>
        <dbReference type="ARBA" id="ARBA00004651"/>
    </source>
</evidence>
<dbReference type="SUPFAM" id="SSF160544">
    <property type="entry name" value="EscU C-terminal domain-like"/>
    <property type="match status" value="1"/>
</dbReference>
<evidence type="ECO:0000256" key="3">
    <source>
        <dbReference type="ARBA" id="ARBA00021622"/>
    </source>
</evidence>
<feature type="transmembrane region" description="Helical" evidence="14">
    <location>
        <begin position="195"/>
        <end position="216"/>
    </location>
</feature>
<keyword evidence="7" id="KW-1005">Bacterial flagellum biogenesis</keyword>
<feature type="transmembrane region" description="Helical" evidence="14">
    <location>
        <begin position="148"/>
        <end position="168"/>
    </location>
</feature>
<dbReference type="GO" id="GO:0009306">
    <property type="term" value="P:protein secretion"/>
    <property type="evidence" value="ECO:0007669"/>
    <property type="project" value="InterPro"/>
</dbReference>
<dbReference type="PANTHER" id="PTHR30531:SF12">
    <property type="entry name" value="FLAGELLAR BIOSYNTHETIC PROTEIN FLHB"/>
    <property type="match status" value="1"/>
</dbReference>
<feature type="region of interest" description="Disordered" evidence="13">
    <location>
        <begin position="1"/>
        <end position="20"/>
    </location>
</feature>
<dbReference type="Gene3D" id="6.10.250.2080">
    <property type="match status" value="1"/>
</dbReference>
<dbReference type="RefSeq" id="WP_115836694.1">
    <property type="nucleotide sequence ID" value="NZ_CP025086.1"/>
</dbReference>
<keyword evidence="11" id="KW-1006">Bacterial flagellum protein export</keyword>
<dbReference type="EMBL" id="QUMO01000003">
    <property type="protein sequence ID" value="REF86118.1"/>
    <property type="molecule type" value="Genomic_DNA"/>
</dbReference>
<comment type="caution">
    <text evidence="15">The sequence shown here is derived from an EMBL/GenBank/DDBJ whole genome shotgun (WGS) entry which is preliminary data.</text>
</comment>
<evidence type="ECO:0000256" key="6">
    <source>
        <dbReference type="ARBA" id="ARBA00022692"/>
    </source>
</evidence>
<evidence type="ECO:0000256" key="10">
    <source>
        <dbReference type="ARBA" id="ARBA00023136"/>
    </source>
</evidence>
<dbReference type="FunFam" id="3.40.1690.10:FF:000001">
    <property type="entry name" value="Flagellar biosynthetic protein FlhB"/>
    <property type="match status" value="1"/>
</dbReference>
<protein>
    <recommendedName>
        <fullName evidence="3">Flagellar biosynthetic protein FlhB</fullName>
    </recommendedName>
</protein>
<evidence type="ECO:0000256" key="9">
    <source>
        <dbReference type="ARBA" id="ARBA00022989"/>
    </source>
</evidence>
<evidence type="ECO:0000256" key="5">
    <source>
        <dbReference type="ARBA" id="ARBA00022475"/>
    </source>
</evidence>
<dbReference type="InterPro" id="IPR029025">
    <property type="entry name" value="T3SS_substrate_exporter_C"/>
</dbReference>
<dbReference type="GO" id="GO:0005886">
    <property type="term" value="C:plasma membrane"/>
    <property type="evidence" value="ECO:0007669"/>
    <property type="project" value="UniProtKB-SubCell"/>
</dbReference>
<dbReference type="GO" id="GO:0044781">
    <property type="term" value="P:bacterial-type flagellum organization"/>
    <property type="evidence" value="ECO:0007669"/>
    <property type="project" value="UniProtKB-KW"/>
</dbReference>
<keyword evidence="15" id="KW-0969">Cilium</keyword>
<dbReference type="Gene3D" id="3.40.1690.10">
    <property type="entry name" value="secretion proteins EscU"/>
    <property type="match status" value="1"/>
</dbReference>
<evidence type="ECO:0000256" key="4">
    <source>
        <dbReference type="ARBA" id="ARBA00022448"/>
    </source>
</evidence>
<keyword evidence="15" id="KW-0966">Cell projection</keyword>
<evidence type="ECO:0000256" key="14">
    <source>
        <dbReference type="SAM" id="Phobius"/>
    </source>
</evidence>
<accession>A0A3D9YVB5</accession>
<evidence type="ECO:0000256" key="11">
    <source>
        <dbReference type="ARBA" id="ARBA00023225"/>
    </source>
</evidence>
<dbReference type="AlphaFoldDB" id="A0A3D9YVB5"/>
<keyword evidence="16" id="KW-1185">Reference proteome</keyword>
<gene>
    <name evidence="15" type="ORF">DES32_2163</name>
</gene>
<keyword evidence="8" id="KW-0653">Protein transport</keyword>
<proteinExistence type="inferred from homology"/>
<dbReference type="OrthoDB" id="9807950at2"/>
<dbReference type="PANTHER" id="PTHR30531">
    <property type="entry name" value="FLAGELLAR BIOSYNTHETIC PROTEIN FLHB"/>
    <property type="match status" value="1"/>
</dbReference>
<evidence type="ECO:0000256" key="13">
    <source>
        <dbReference type="SAM" id="MobiDB-lite"/>
    </source>
</evidence>
<dbReference type="Pfam" id="PF01312">
    <property type="entry name" value="Bac_export_2"/>
    <property type="match status" value="1"/>
</dbReference>
<comment type="function">
    <text evidence="12">Required for formation of the rod structure in the basal body of the flagellar apparatus. Together with FliI and FliH, may constitute the export apparatus of flagellin.</text>
</comment>
<name>A0A3D9YVB5_9HYPH</name>
<evidence type="ECO:0000313" key="16">
    <source>
        <dbReference type="Proteomes" id="UP000256900"/>
    </source>
</evidence>
<dbReference type="PRINTS" id="PR00950">
    <property type="entry name" value="TYPE3IMSPROT"/>
</dbReference>
<dbReference type="InterPro" id="IPR006135">
    <property type="entry name" value="T3SS_substrate_exporter"/>
</dbReference>
<comment type="subcellular location">
    <subcellularLocation>
        <location evidence="1">Cell membrane</location>
        <topology evidence="1">Multi-pass membrane protein</topology>
    </subcellularLocation>
</comment>
<dbReference type="Proteomes" id="UP000256900">
    <property type="component" value="Unassembled WGS sequence"/>
</dbReference>
<keyword evidence="10 14" id="KW-0472">Membrane</keyword>
<keyword evidence="15" id="KW-0282">Flagellum</keyword>
<keyword evidence="9 14" id="KW-1133">Transmembrane helix</keyword>
<keyword evidence="6 14" id="KW-0812">Transmembrane</keyword>
<organism evidence="15 16">
    <name type="scientific">Methylovirgula ligni</name>
    <dbReference type="NCBI Taxonomy" id="569860"/>
    <lineage>
        <taxon>Bacteria</taxon>
        <taxon>Pseudomonadati</taxon>
        <taxon>Pseudomonadota</taxon>
        <taxon>Alphaproteobacteria</taxon>
        <taxon>Hyphomicrobiales</taxon>
        <taxon>Beijerinckiaceae</taxon>
        <taxon>Methylovirgula</taxon>
    </lineage>
</organism>